<dbReference type="InterPro" id="IPR011333">
    <property type="entry name" value="SKP1/BTB/POZ_sf"/>
</dbReference>
<dbReference type="PROSITE" id="PS50097">
    <property type="entry name" value="BTB"/>
    <property type="match status" value="1"/>
</dbReference>
<keyword evidence="4" id="KW-1185">Reference proteome</keyword>
<dbReference type="Pfam" id="PF00651">
    <property type="entry name" value="BTB"/>
    <property type="match status" value="1"/>
</dbReference>
<organism evidence="3 4">
    <name type="scientific">Bursaphelenchus okinawaensis</name>
    <dbReference type="NCBI Taxonomy" id="465554"/>
    <lineage>
        <taxon>Eukaryota</taxon>
        <taxon>Metazoa</taxon>
        <taxon>Ecdysozoa</taxon>
        <taxon>Nematoda</taxon>
        <taxon>Chromadorea</taxon>
        <taxon>Rhabditida</taxon>
        <taxon>Tylenchina</taxon>
        <taxon>Tylenchomorpha</taxon>
        <taxon>Aphelenchoidea</taxon>
        <taxon>Aphelenchoididae</taxon>
        <taxon>Bursaphelenchus</taxon>
    </lineage>
</organism>
<feature type="coiled-coil region" evidence="1">
    <location>
        <begin position="16"/>
        <end position="43"/>
    </location>
</feature>
<dbReference type="InterPro" id="IPR000210">
    <property type="entry name" value="BTB/POZ_dom"/>
</dbReference>
<feature type="domain" description="BTB" evidence="2">
    <location>
        <begin position="55"/>
        <end position="116"/>
    </location>
</feature>
<dbReference type="EMBL" id="CAJFCW020000003">
    <property type="protein sequence ID" value="CAG9102507.1"/>
    <property type="molecule type" value="Genomic_DNA"/>
</dbReference>
<protein>
    <recommendedName>
        <fullName evidence="2">BTB domain-containing protein</fullName>
    </recommendedName>
</protein>
<dbReference type="EMBL" id="CAJFDH010000003">
    <property type="protein sequence ID" value="CAD5214308.1"/>
    <property type="molecule type" value="Genomic_DNA"/>
</dbReference>
<dbReference type="Proteomes" id="UP000783686">
    <property type="component" value="Unassembled WGS sequence"/>
</dbReference>
<dbReference type="SMART" id="SM00225">
    <property type="entry name" value="BTB"/>
    <property type="match status" value="1"/>
</dbReference>
<comment type="caution">
    <text evidence="3">The sequence shown here is derived from an EMBL/GenBank/DDBJ whole genome shotgun (WGS) entry which is preliminary data.</text>
</comment>
<sequence length="186" mass="21772">MDSVHYCWTQPNMGDEAKLKERQKLIQSRIEKLKRQKNKIKETPDEGVFNDKCFSDFKIKTGEEVFFVSKGILALKSPVFKAMFQSGMKEVQDGTLVLTEDSEVVRAMLLFMYHNKNVRDVKLAMRVLQLAHRYEIELLRAQCELFLMENIQVDDAEECQLLARSLDLRFLALKCSEVFFFNFLTN</sequence>
<name>A0A811KDA7_9BILA</name>
<accession>A0A811KDA7</accession>
<evidence type="ECO:0000259" key="2">
    <source>
        <dbReference type="PROSITE" id="PS50097"/>
    </source>
</evidence>
<evidence type="ECO:0000256" key="1">
    <source>
        <dbReference type="SAM" id="Coils"/>
    </source>
</evidence>
<dbReference type="SUPFAM" id="SSF54695">
    <property type="entry name" value="POZ domain"/>
    <property type="match status" value="1"/>
</dbReference>
<evidence type="ECO:0000313" key="4">
    <source>
        <dbReference type="Proteomes" id="UP000614601"/>
    </source>
</evidence>
<gene>
    <name evidence="3" type="ORF">BOKJ2_LOCUS5528</name>
</gene>
<dbReference type="Gene3D" id="3.30.710.10">
    <property type="entry name" value="Potassium Channel Kv1.1, Chain A"/>
    <property type="match status" value="1"/>
</dbReference>
<dbReference type="Proteomes" id="UP000614601">
    <property type="component" value="Unassembled WGS sequence"/>
</dbReference>
<dbReference type="PANTHER" id="PTHR24413">
    <property type="entry name" value="SPECKLE-TYPE POZ PROTEIN"/>
    <property type="match status" value="1"/>
</dbReference>
<proteinExistence type="predicted"/>
<keyword evidence="1" id="KW-0175">Coiled coil</keyword>
<dbReference type="AlphaFoldDB" id="A0A811KDA7"/>
<evidence type="ECO:0000313" key="3">
    <source>
        <dbReference type="EMBL" id="CAD5214308.1"/>
    </source>
</evidence>
<dbReference type="OrthoDB" id="5877862at2759"/>
<dbReference type="CDD" id="cd18186">
    <property type="entry name" value="BTB_POZ_ZBTB_KLHL-like"/>
    <property type="match status" value="1"/>
</dbReference>
<reference evidence="3" key="1">
    <citation type="submission" date="2020-09" db="EMBL/GenBank/DDBJ databases">
        <authorList>
            <person name="Kikuchi T."/>
        </authorList>
    </citation>
    <scope>NUCLEOTIDE SEQUENCE</scope>
    <source>
        <strain evidence="3">SH1</strain>
    </source>
</reference>